<evidence type="ECO:0000256" key="1">
    <source>
        <dbReference type="SAM" id="MobiDB-lite"/>
    </source>
</evidence>
<sequence length="96" mass="10687">MAALRRPDSVNDSLASGGAASRELTHPERSPIPSLILPATPHRHLIFHTYYTCYIFIKQTFILARLDTSSLAEGKHYRSSSSADDGVKNLEKGFVW</sequence>
<keyword evidence="3" id="KW-1185">Reference proteome</keyword>
<organism evidence="2 3">
    <name type="scientific">Portunus trituberculatus</name>
    <name type="common">Swimming crab</name>
    <name type="synonym">Neptunus trituberculatus</name>
    <dbReference type="NCBI Taxonomy" id="210409"/>
    <lineage>
        <taxon>Eukaryota</taxon>
        <taxon>Metazoa</taxon>
        <taxon>Ecdysozoa</taxon>
        <taxon>Arthropoda</taxon>
        <taxon>Crustacea</taxon>
        <taxon>Multicrustacea</taxon>
        <taxon>Malacostraca</taxon>
        <taxon>Eumalacostraca</taxon>
        <taxon>Eucarida</taxon>
        <taxon>Decapoda</taxon>
        <taxon>Pleocyemata</taxon>
        <taxon>Brachyura</taxon>
        <taxon>Eubrachyura</taxon>
        <taxon>Portunoidea</taxon>
        <taxon>Portunidae</taxon>
        <taxon>Portuninae</taxon>
        <taxon>Portunus</taxon>
    </lineage>
</organism>
<reference evidence="2 3" key="1">
    <citation type="submission" date="2019-05" db="EMBL/GenBank/DDBJ databases">
        <title>Another draft genome of Portunus trituberculatus and its Hox gene families provides insights of decapod evolution.</title>
        <authorList>
            <person name="Jeong J.-H."/>
            <person name="Song I."/>
            <person name="Kim S."/>
            <person name="Choi T."/>
            <person name="Kim D."/>
            <person name="Ryu S."/>
            <person name="Kim W."/>
        </authorList>
    </citation>
    <scope>NUCLEOTIDE SEQUENCE [LARGE SCALE GENOMIC DNA]</scope>
    <source>
        <tissue evidence="2">Muscle</tissue>
    </source>
</reference>
<feature type="region of interest" description="Disordered" evidence="1">
    <location>
        <begin position="1"/>
        <end position="33"/>
    </location>
</feature>
<dbReference type="Proteomes" id="UP000324222">
    <property type="component" value="Unassembled WGS sequence"/>
</dbReference>
<dbReference type="AlphaFoldDB" id="A0A5B7HQL6"/>
<name>A0A5B7HQL6_PORTR</name>
<dbReference type="EMBL" id="VSRR010031661">
    <property type="protein sequence ID" value="MPC70764.1"/>
    <property type="molecule type" value="Genomic_DNA"/>
</dbReference>
<protein>
    <submittedName>
        <fullName evidence="2">Uncharacterized protein</fullName>
    </submittedName>
</protein>
<proteinExistence type="predicted"/>
<evidence type="ECO:0000313" key="3">
    <source>
        <dbReference type="Proteomes" id="UP000324222"/>
    </source>
</evidence>
<accession>A0A5B7HQL6</accession>
<evidence type="ECO:0000313" key="2">
    <source>
        <dbReference type="EMBL" id="MPC70764.1"/>
    </source>
</evidence>
<comment type="caution">
    <text evidence="2">The sequence shown here is derived from an EMBL/GenBank/DDBJ whole genome shotgun (WGS) entry which is preliminary data.</text>
</comment>
<gene>
    <name evidence="2" type="ORF">E2C01_065021</name>
</gene>